<feature type="binding site" evidence="5">
    <location>
        <position position="135"/>
    </location>
    <ligand>
        <name>S-adenosyl-L-methionine</name>
        <dbReference type="ChEBI" id="CHEBI:59789"/>
    </ligand>
</feature>
<comment type="similarity">
    <text evidence="5">Belongs to the class I-like SAM-binding methyltransferase superfamily. EFM7 family.</text>
</comment>
<dbReference type="Pfam" id="PF10294">
    <property type="entry name" value="Methyltransf_16"/>
    <property type="match status" value="1"/>
</dbReference>
<dbReference type="AlphaFoldDB" id="A0A8K0L3L6"/>
<dbReference type="GO" id="GO:0016279">
    <property type="term" value="F:protein-lysine N-methyltransferase activity"/>
    <property type="evidence" value="ECO:0007669"/>
    <property type="project" value="UniProtKB-UniRule"/>
</dbReference>
<sequence>MSDSENDLDLFQEPEDFYEKERPATTVTHQLTDGTNLVLHLVGHNPLWGHFLWNAGKVISNHIEQNAESLVRDKTVLELGAGAGLPSFTCSLRGAKSVVVTDYPDAELIENLRLNIESVKSVKADINVHACGLLWGADVSEVKSFLTTGDGFDILILADLLFNHSEHGKLIKTIQSTLRTSLEAKALVFFTPYRPWLLENDLAFFDLARENGFLVTKILEHVMEKVMFENDPGDELLRRTVFGYEVTWAGPRSS</sequence>
<accession>A0A8K0L3L6</accession>
<evidence type="ECO:0000256" key="5">
    <source>
        <dbReference type="HAMAP-Rule" id="MF_03223"/>
    </source>
</evidence>
<dbReference type="GO" id="GO:0032259">
    <property type="term" value="P:methylation"/>
    <property type="evidence" value="ECO:0007669"/>
    <property type="project" value="UniProtKB-KW"/>
</dbReference>
<evidence type="ECO:0000313" key="7">
    <source>
        <dbReference type="Proteomes" id="UP000809789"/>
    </source>
</evidence>
<dbReference type="SUPFAM" id="SSF53335">
    <property type="entry name" value="S-adenosyl-L-methionine-dependent methyltransferases"/>
    <property type="match status" value="1"/>
</dbReference>
<organism evidence="6 7">
    <name type="scientific">Elsinoe batatas</name>
    <dbReference type="NCBI Taxonomy" id="2601811"/>
    <lineage>
        <taxon>Eukaryota</taxon>
        <taxon>Fungi</taxon>
        <taxon>Dikarya</taxon>
        <taxon>Ascomycota</taxon>
        <taxon>Pezizomycotina</taxon>
        <taxon>Dothideomycetes</taxon>
        <taxon>Dothideomycetidae</taxon>
        <taxon>Myriangiales</taxon>
        <taxon>Elsinoaceae</taxon>
        <taxon>Elsinoe</taxon>
    </lineage>
</organism>
<evidence type="ECO:0000256" key="3">
    <source>
        <dbReference type="ARBA" id="ARBA00022679"/>
    </source>
</evidence>
<name>A0A8K0L3L6_9PEZI</name>
<dbReference type="Gene3D" id="3.40.50.150">
    <property type="entry name" value="Vaccinia Virus protein VP39"/>
    <property type="match status" value="1"/>
</dbReference>
<dbReference type="InterPro" id="IPR025784">
    <property type="entry name" value="EFM7"/>
</dbReference>
<dbReference type="Proteomes" id="UP000809789">
    <property type="component" value="Unassembled WGS sequence"/>
</dbReference>
<dbReference type="EC" id="2.1.1.-" evidence="5"/>
<protein>
    <recommendedName>
        <fullName evidence="5">Protein N-terminal and lysine N-methyltransferase EFM7</fullName>
        <ecNumber evidence="5">2.1.1.-</ecNumber>
    </recommendedName>
    <alternativeName>
        <fullName evidence="5">Elongation factor methyltransferase 7</fullName>
    </alternativeName>
</protein>
<keyword evidence="7" id="KW-1185">Reference proteome</keyword>
<keyword evidence="4 5" id="KW-0949">S-adenosyl-L-methionine</keyword>
<evidence type="ECO:0000256" key="1">
    <source>
        <dbReference type="ARBA" id="ARBA00022490"/>
    </source>
</evidence>
<evidence type="ECO:0000313" key="6">
    <source>
        <dbReference type="EMBL" id="KAG8628507.1"/>
    </source>
</evidence>
<feature type="binding site" evidence="5">
    <location>
        <position position="102"/>
    </location>
    <ligand>
        <name>S-adenosyl-L-methionine</name>
        <dbReference type="ChEBI" id="CHEBI:59789"/>
    </ligand>
</feature>
<feature type="binding site" evidence="5">
    <location>
        <begin position="80"/>
        <end position="82"/>
    </location>
    <ligand>
        <name>S-adenosyl-L-methionine</name>
        <dbReference type="ChEBI" id="CHEBI:59789"/>
    </ligand>
</feature>
<dbReference type="EMBL" id="JAESVG020000004">
    <property type="protein sequence ID" value="KAG8628507.1"/>
    <property type="molecule type" value="Genomic_DNA"/>
</dbReference>
<feature type="binding site" evidence="5">
    <location>
        <position position="53"/>
    </location>
    <ligand>
        <name>S-adenosyl-L-methionine</name>
        <dbReference type="ChEBI" id="CHEBI:59789"/>
    </ligand>
</feature>
<comment type="caution">
    <text evidence="6">The sequence shown here is derived from an EMBL/GenBank/DDBJ whole genome shotgun (WGS) entry which is preliminary data.</text>
</comment>
<gene>
    <name evidence="5" type="primary">EFM7</name>
    <name evidence="6" type="ORF">KVT40_004380</name>
</gene>
<comment type="function">
    <text evidence="5">S-adenosyl-L-methionine-dependent protein methyltransferase that trimethylates the N-terminal glycine 'Gly-2' of elongation factor 1-alpha, before also catalyzing the mono- and dimethylation of 'Lys-3'.</text>
</comment>
<dbReference type="PANTHER" id="PTHR14614">
    <property type="entry name" value="HEPATOCELLULAR CARCINOMA-ASSOCIATED ANTIGEN"/>
    <property type="match status" value="1"/>
</dbReference>
<dbReference type="PANTHER" id="PTHR14614:SF10">
    <property type="entry name" value="PROTEIN N-TERMINAL AND LYSINE N-METHYLTRANSFERASE EFM7"/>
    <property type="match status" value="1"/>
</dbReference>
<reference evidence="6" key="1">
    <citation type="submission" date="2021-07" db="EMBL/GenBank/DDBJ databases">
        <title>Elsinoe batatas strain:CRI-CJ2 Genome sequencing and assembly.</title>
        <authorList>
            <person name="Huang L."/>
        </authorList>
    </citation>
    <scope>NUCLEOTIDE SEQUENCE</scope>
    <source>
        <strain evidence="6">CRI-CJ2</strain>
    </source>
</reference>
<evidence type="ECO:0000256" key="2">
    <source>
        <dbReference type="ARBA" id="ARBA00022603"/>
    </source>
</evidence>
<comment type="subcellular location">
    <subcellularLocation>
        <location evidence="5">Cytoplasm</location>
    </subcellularLocation>
</comment>
<dbReference type="OrthoDB" id="46564at2759"/>
<dbReference type="PROSITE" id="PS51560">
    <property type="entry name" value="SAM_MT_NNT1"/>
    <property type="match status" value="1"/>
</dbReference>
<dbReference type="HAMAP" id="MF_03223">
    <property type="entry name" value="Methyltr_EFM7"/>
    <property type="match status" value="1"/>
</dbReference>
<dbReference type="InterPro" id="IPR029063">
    <property type="entry name" value="SAM-dependent_MTases_sf"/>
</dbReference>
<dbReference type="GO" id="GO:0005737">
    <property type="term" value="C:cytoplasm"/>
    <property type="evidence" value="ECO:0007669"/>
    <property type="project" value="UniProtKB-SubCell"/>
</dbReference>
<keyword evidence="3 5" id="KW-0808">Transferase</keyword>
<dbReference type="GO" id="GO:0071885">
    <property type="term" value="F:N-terminal protein N-methyltransferase activity"/>
    <property type="evidence" value="ECO:0007669"/>
    <property type="project" value="UniProtKB-UniRule"/>
</dbReference>
<keyword evidence="1 5" id="KW-0963">Cytoplasm</keyword>
<keyword evidence="2 5" id="KW-0489">Methyltransferase</keyword>
<feature type="binding site" evidence="5">
    <location>
        <position position="158"/>
    </location>
    <ligand>
        <name>S-adenosyl-L-methionine</name>
        <dbReference type="ChEBI" id="CHEBI:59789"/>
    </ligand>
</feature>
<dbReference type="InterPro" id="IPR019410">
    <property type="entry name" value="Methyltransf_16"/>
</dbReference>
<proteinExistence type="inferred from homology"/>
<evidence type="ECO:0000256" key="4">
    <source>
        <dbReference type="ARBA" id="ARBA00022691"/>
    </source>
</evidence>